<dbReference type="PANTHER" id="PTHR42973:SF39">
    <property type="entry name" value="FAD-BINDING PCMH-TYPE DOMAIN-CONTAINING PROTEIN"/>
    <property type="match status" value="1"/>
</dbReference>
<sequence length="496" mass="53944">MILSSSLIELILLAVAATGVSATPLAPLARQDLRSCLSSAVGGDASRAQFQDEPDFISKDVNYHNLNLQYKPFAILYPKTKDEISETLACTVKHKRKVQPRSGGRDFINKCKCLGGADDAIVVDLKHFNHLSVDKTTGIATVGPGNLLKDLVEGLNKAGRFMPHGSAPTVGVGGLLAVGGIGYTSRENGLSVDVMQEVEVVLANGTVTRATKNSNKDLFWAMSGAGASFGIATEFKFETKPMLKELATFSYNYSTTDRAILTRAMKAFNKLAADKSTSRKLSGSGTLSKNSFYMSGVFLGPKKDFDAINLDKYFPSGATKTVCGGVSWIDYMSGLFRAASNVPSQAYSYTKDLAVSGRNVPSNSAVERFVDFVQTTDSGANYWSYLFDWYGGAVNDVDTDATPFPRRDLRYFMSAYANTAQEKGEKTMKFIDDAIITLQNNKPADYLHYAGVPNLRLGGKAQEKYWGSNLPRLEKIKAAVDPNDLFSTPQNVKPRQ</sequence>
<feature type="signal peptide" evidence="6">
    <location>
        <begin position="1"/>
        <end position="22"/>
    </location>
</feature>
<dbReference type="Gene3D" id="3.30.465.10">
    <property type="match status" value="1"/>
</dbReference>
<evidence type="ECO:0000256" key="5">
    <source>
        <dbReference type="ARBA" id="ARBA00023002"/>
    </source>
</evidence>
<dbReference type="EMBL" id="NKCI01000149">
    <property type="protein sequence ID" value="RSL51443.1"/>
    <property type="molecule type" value="Genomic_DNA"/>
</dbReference>
<dbReference type="GO" id="GO:0016491">
    <property type="term" value="F:oxidoreductase activity"/>
    <property type="evidence" value="ECO:0007669"/>
    <property type="project" value="UniProtKB-KW"/>
</dbReference>
<dbReference type="SUPFAM" id="SSF56176">
    <property type="entry name" value="FAD-binding/transporter-associated domain-like"/>
    <property type="match status" value="1"/>
</dbReference>
<comment type="cofactor">
    <cofactor evidence="1">
        <name>FAD</name>
        <dbReference type="ChEBI" id="CHEBI:57692"/>
    </cofactor>
</comment>
<dbReference type="Proteomes" id="UP000288168">
    <property type="component" value="Unassembled WGS sequence"/>
</dbReference>
<evidence type="ECO:0000256" key="3">
    <source>
        <dbReference type="ARBA" id="ARBA00022630"/>
    </source>
</evidence>
<dbReference type="InterPro" id="IPR036318">
    <property type="entry name" value="FAD-bd_PCMH-like_sf"/>
</dbReference>
<reference evidence="8 9" key="1">
    <citation type="submission" date="2017-06" db="EMBL/GenBank/DDBJ databases">
        <title>Comparative genomic analysis of Ambrosia Fusariam Clade fungi.</title>
        <authorList>
            <person name="Stajich J.E."/>
            <person name="Carrillo J."/>
            <person name="Kijimoto T."/>
            <person name="Eskalen A."/>
            <person name="O'Donnell K."/>
            <person name="Kasson M."/>
        </authorList>
    </citation>
    <scope>NUCLEOTIDE SEQUENCE [LARGE SCALE GENOMIC DNA]</scope>
    <source>
        <strain evidence="8 9">NRRL62584</strain>
    </source>
</reference>
<dbReference type="STRING" id="1325734.A0A428PET3"/>
<dbReference type="PANTHER" id="PTHR42973">
    <property type="entry name" value="BINDING OXIDOREDUCTASE, PUTATIVE (AFU_ORTHOLOGUE AFUA_1G17690)-RELATED"/>
    <property type="match status" value="1"/>
</dbReference>
<dbReference type="PROSITE" id="PS51387">
    <property type="entry name" value="FAD_PCMH"/>
    <property type="match status" value="1"/>
</dbReference>
<accession>A0A428PET3</accession>
<feature type="domain" description="FAD-binding PCMH-type" evidence="7">
    <location>
        <begin position="68"/>
        <end position="242"/>
    </location>
</feature>
<evidence type="ECO:0000256" key="6">
    <source>
        <dbReference type="SAM" id="SignalP"/>
    </source>
</evidence>
<keyword evidence="5" id="KW-0560">Oxidoreductase</keyword>
<evidence type="ECO:0000256" key="4">
    <source>
        <dbReference type="ARBA" id="ARBA00022827"/>
    </source>
</evidence>
<keyword evidence="4" id="KW-0274">FAD</keyword>
<dbReference type="InterPro" id="IPR012951">
    <property type="entry name" value="BBE"/>
</dbReference>
<dbReference type="OrthoDB" id="415825at2759"/>
<dbReference type="InterPro" id="IPR050416">
    <property type="entry name" value="FAD-linked_Oxidoreductase"/>
</dbReference>
<gene>
    <name evidence="8" type="ORF">CEP54_011418</name>
</gene>
<keyword evidence="9" id="KW-1185">Reference proteome</keyword>
<dbReference type="GO" id="GO:0071949">
    <property type="term" value="F:FAD binding"/>
    <property type="evidence" value="ECO:0007669"/>
    <property type="project" value="InterPro"/>
</dbReference>
<protein>
    <recommendedName>
        <fullName evidence="7">FAD-binding PCMH-type domain-containing protein</fullName>
    </recommendedName>
</protein>
<keyword evidence="3" id="KW-0285">Flavoprotein</keyword>
<proteinExistence type="inferred from homology"/>
<evidence type="ECO:0000256" key="1">
    <source>
        <dbReference type="ARBA" id="ARBA00001974"/>
    </source>
</evidence>
<evidence type="ECO:0000313" key="8">
    <source>
        <dbReference type="EMBL" id="RSL51443.1"/>
    </source>
</evidence>
<dbReference type="Gene3D" id="3.40.462.20">
    <property type="match status" value="1"/>
</dbReference>
<keyword evidence="6" id="KW-0732">Signal</keyword>
<comment type="similarity">
    <text evidence="2">Belongs to the oxygen-dependent FAD-linked oxidoreductase family.</text>
</comment>
<evidence type="ECO:0000313" key="9">
    <source>
        <dbReference type="Proteomes" id="UP000288168"/>
    </source>
</evidence>
<feature type="chain" id="PRO_5019146153" description="FAD-binding PCMH-type domain-containing protein" evidence="6">
    <location>
        <begin position="23"/>
        <end position="496"/>
    </location>
</feature>
<evidence type="ECO:0000259" key="7">
    <source>
        <dbReference type="PROSITE" id="PS51387"/>
    </source>
</evidence>
<name>A0A428PET3_9HYPO</name>
<dbReference type="AlphaFoldDB" id="A0A428PET3"/>
<dbReference type="InterPro" id="IPR016166">
    <property type="entry name" value="FAD-bd_PCMH"/>
</dbReference>
<dbReference type="InterPro" id="IPR016169">
    <property type="entry name" value="FAD-bd_PCMH_sub2"/>
</dbReference>
<evidence type="ECO:0000256" key="2">
    <source>
        <dbReference type="ARBA" id="ARBA00005466"/>
    </source>
</evidence>
<dbReference type="Pfam" id="PF08031">
    <property type="entry name" value="BBE"/>
    <property type="match status" value="1"/>
</dbReference>
<comment type="caution">
    <text evidence="8">The sequence shown here is derived from an EMBL/GenBank/DDBJ whole genome shotgun (WGS) entry which is preliminary data.</text>
</comment>
<organism evidence="8 9">
    <name type="scientific">Fusarium duplospermum</name>
    <dbReference type="NCBI Taxonomy" id="1325734"/>
    <lineage>
        <taxon>Eukaryota</taxon>
        <taxon>Fungi</taxon>
        <taxon>Dikarya</taxon>
        <taxon>Ascomycota</taxon>
        <taxon>Pezizomycotina</taxon>
        <taxon>Sordariomycetes</taxon>
        <taxon>Hypocreomycetidae</taxon>
        <taxon>Hypocreales</taxon>
        <taxon>Nectriaceae</taxon>
        <taxon>Fusarium</taxon>
        <taxon>Fusarium solani species complex</taxon>
    </lineage>
</organism>
<dbReference type="Pfam" id="PF01565">
    <property type="entry name" value="FAD_binding_4"/>
    <property type="match status" value="1"/>
</dbReference>
<dbReference type="InterPro" id="IPR006094">
    <property type="entry name" value="Oxid_FAD_bind_N"/>
</dbReference>